<sequence length="168" mass="19220">MKTAFGELLIEVNDEKGEAVTADIYFIEKETDPRFRVDGRLLIEITVSPEQGIELTFSCRFHTPFKITNSDVETGEHLELKSWYYDKMKWSIGTVDGEWLTAVRQVTVEKIGYLEDGISVTLSEIPSGESFMLPFAVAWKTMADPEAEDHYTWFMANPADMYPSRFKG</sequence>
<gene>
    <name evidence="1" type="ORF">QWY15_08785</name>
</gene>
<proteinExistence type="predicted"/>
<accession>A0ABT8MR51</accession>
<comment type="caution">
    <text evidence="1">The sequence shown here is derived from an EMBL/GenBank/DDBJ whole genome shotgun (WGS) entry which is preliminary data.</text>
</comment>
<dbReference type="EMBL" id="JAUJWW010000003">
    <property type="protein sequence ID" value="MDN7227385.1"/>
    <property type="molecule type" value="Genomic_DNA"/>
</dbReference>
<reference evidence="1 2" key="1">
    <citation type="submission" date="2023-06" db="EMBL/GenBank/DDBJ databases">
        <title>Novel species in genus Planococcus.</title>
        <authorList>
            <person name="Ning S."/>
        </authorList>
    </citation>
    <scope>NUCLEOTIDE SEQUENCE [LARGE SCALE GENOMIC DNA]</scope>
    <source>
        <strain evidence="1 2">N064</strain>
    </source>
</reference>
<protein>
    <submittedName>
        <fullName evidence="1">Uncharacterized protein</fullName>
    </submittedName>
</protein>
<keyword evidence="2" id="KW-1185">Reference proteome</keyword>
<name>A0ABT8MR51_9BACL</name>
<dbReference type="RefSeq" id="WP_301726081.1">
    <property type="nucleotide sequence ID" value="NZ_JAUJWW010000003.1"/>
</dbReference>
<organism evidence="1 2">
    <name type="scientific">Planococcus liqunii</name>
    <dbReference type="NCBI Taxonomy" id="3058394"/>
    <lineage>
        <taxon>Bacteria</taxon>
        <taxon>Bacillati</taxon>
        <taxon>Bacillota</taxon>
        <taxon>Bacilli</taxon>
        <taxon>Bacillales</taxon>
        <taxon>Caryophanaceae</taxon>
        <taxon>Planococcus</taxon>
    </lineage>
</organism>
<evidence type="ECO:0000313" key="1">
    <source>
        <dbReference type="EMBL" id="MDN7227385.1"/>
    </source>
</evidence>
<dbReference type="Proteomes" id="UP001172054">
    <property type="component" value="Unassembled WGS sequence"/>
</dbReference>
<evidence type="ECO:0000313" key="2">
    <source>
        <dbReference type="Proteomes" id="UP001172054"/>
    </source>
</evidence>